<name>A0ABY8BF33_9BURK</name>
<proteinExistence type="predicted"/>
<evidence type="ECO:0000313" key="5">
    <source>
        <dbReference type="Proteomes" id="UP001216510"/>
    </source>
</evidence>
<feature type="transmembrane region" description="Helical" evidence="2">
    <location>
        <begin position="340"/>
        <end position="358"/>
    </location>
</feature>
<dbReference type="Proteomes" id="UP001216510">
    <property type="component" value="Chromosome"/>
</dbReference>
<evidence type="ECO:0000256" key="1">
    <source>
        <dbReference type="SAM" id="MobiDB-lite"/>
    </source>
</evidence>
<protein>
    <submittedName>
        <fullName evidence="4">Uncharacterized protein</fullName>
    </submittedName>
</protein>
<organism evidence="4 5">
    <name type="scientific">Pseudoduganella chitinolytica</name>
    <dbReference type="NCBI Taxonomy" id="34070"/>
    <lineage>
        <taxon>Bacteria</taxon>
        <taxon>Pseudomonadati</taxon>
        <taxon>Pseudomonadota</taxon>
        <taxon>Betaproteobacteria</taxon>
        <taxon>Burkholderiales</taxon>
        <taxon>Oxalobacteraceae</taxon>
        <taxon>Telluria group</taxon>
        <taxon>Pseudoduganella</taxon>
    </lineage>
</organism>
<keyword evidence="2" id="KW-0812">Transmembrane</keyword>
<accession>A0ABY8BF33</accession>
<dbReference type="EMBL" id="CP119083">
    <property type="protein sequence ID" value="WEF34013.1"/>
    <property type="molecule type" value="Genomic_DNA"/>
</dbReference>
<keyword evidence="2" id="KW-1133">Transmembrane helix</keyword>
<feature type="chain" id="PRO_5046251369" evidence="3">
    <location>
        <begin position="31"/>
        <end position="472"/>
    </location>
</feature>
<evidence type="ECO:0000256" key="3">
    <source>
        <dbReference type="SAM" id="SignalP"/>
    </source>
</evidence>
<feature type="transmembrane region" description="Helical" evidence="2">
    <location>
        <begin position="226"/>
        <end position="246"/>
    </location>
</feature>
<feature type="signal peptide" evidence="3">
    <location>
        <begin position="1"/>
        <end position="30"/>
    </location>
</feature>
<evidence type="ECO:0000256" key="2">
    <source>
        <dbReference type="SAM" id="Phobius"/>
    </source>
</evidence>
<feature type="region of interest" description="Disordered" evidence="1">
    <location>
        <begin position="33"/>
        <end position="63"/>
    </location>
</feature>
<reference evidence="4 5" key="1">
    <citation type="submission" date="2023-02" db="EMBL/GenBank/DDBJ databases">
        <title>Gemone sequence of Telluria chitinolytica ACM 3522T.</title>
        <authorList>
            <person name="Frediansyah A."/>
            <person name="Miess H."/>
            <person name="Gross H."/>
        </authorList>
    </citation>
    <scope>NUCLEOTIDE SEQUENCE [LARGE SCALE GENOMIC DNA]</scope>
    <source>
        <strain evidence="4 5">ACM 3522</strain>
    </source>
</reference>
<feature type="transmembrane region" description="Helical" evidence="2">
    <location>
        <begin position="364"/>
        <end position="385"/>
    </location>
</feature>
<feature type="transmembrane region" description="Helical" evidence="2">
    <location>
        <begin position="424"/>
        <end position="443"/>
    </location>
</feature>
<dbReference type="RefSeq" id="WP_277416696.1">
    <property type="nucleotide sequence ID" value="NZ_CP119083.1"/>
</dbReference>
<keyword evidence="3" id="KW-0732">Signal</keyword>
<keyword evidence="2" id="KW-0472">Membrane</keyword>
<feature type="transmembrane region" description="Helical" evidence="2">
    <location>
        <begin position="449"/>
        <end position="465"/>
    </location>
</feature>
<evidence type="ECO:0000313" key="4">
    <source>
        <dbReference type="EMBL" id="WEF34013.1"/>
    </source>
</evidence>
<sequence>MRWFPITSGHGIQAILFAGLCGLLSPAASAEPCNAQNQPPGCTPKPGDKGGAQPPAEPKQPAVASDHIVKGVYSVNTYRFCRAHEWQRGTTADASECKHSLQGAQLALTGAGDIVVALDAAAYQASVAYAAKSGAKRYVYFNGVELTDETQVRKEDAFGGYVFERIHLQPKEKSKLLWSGIIREAGITGTVPLRVGFGWQANGATSTTQYSSAQEPRVAVSDDAQLMGAIAAVVVLIAFALAVAVYTDILRDRYPAELASVVAEARLLRERLEHRAVKDRTALLTAVYPAYRRGPRGYDVICRDAADTALRDPVNAVASPAMTIGLAESDISYSLTRIQLFAWFLFAIAAGIYFWFLLGELPPIDNSVLALLGISSGIAGVSWAVDASDKTAVKQPNAGLSRSLLSDMIRSAEDKDQVHRFQAVIVNVLLLAIGCVHVVRSITYPTFDQSWLIFLTISGATFALGKQMNEKK</sequence>
<keyword evidence="5" id="KW-1185">Reference proteome</keyword>
<gene>
    <name evidence="4" type="ORF">PX653_04355</name>
</gene>